<dbReference type="GeneID" id="63704808"/>
<evidence type="ECO:0000256" key="7">
    <source>
        <dbReference type="SAM" id="MobiDB-lite"/>
    </source>
</evidence>
<dbReference type="OrthoDB" id="5512at2759"/>
<name>A0A135LG53_PENPA</name>
<dbReference type="STRING" id="5078.A0A135LG53"/>
<dbReference type="RefSeq" id="XP_040646461.1">
    <property type="nucleotide sequence ID" value="XM_040789508.1"/>
</dbReference>
<feature type="region of interest" description="Disordered" evidence="7">
    <location>
        <begin position="158"/>
        <end position="186"/>
    </location>
</feature>
<dbReference type="GO" id="GO:0030130">
    <property type="term" value="C:clathrin coat of trans-Golgi network vesicle"/>
    <property type="evidence" value="ECO:0007669"/>
    <property type="project" value="InterPro"/>
</dbReference>
<dbReference type="OMA" id="FYENYNT"/>
<evidence type="ECO:0000313" key="9">
    <source>
        <dbReference type="Proteomes" id="UP000070168"/>
    </source>
</evidence>
<evidence type="ECO:0000256" key="5">
    <source>
        <dbReference type="ARBA" id="ARBA00023329"/>
    </source>
</evidence>
<keyword evidence="9" id="KW-1185">Reference proteome</keyword>
<evidence type="ECO:0000313" key="8">
    <source>
        <dbReference type="EMBL" id="KXG47925.1"/>
    </source>
</evidence>
<dbReference type="GO" id="GO:0005198">
    <property type="term" value="F:structural molecule activity"/>
    <property type="evidence" value="ECO:0007669"/>
    <property type="project" value="InterPro"/>
</dbReference>
<reference evidence="8 9" key="1">
    <citation type="journal article" date="2016" name="BMC Genomics">
        <title>Genome sequencing and secondary metabolism of the postharvest pathogen Penicillium griseofulvum.</title>
        <authorList>
            <person name="Banani H."/>
            <person name="Marcet-Houben M."/>
            <person name="Ballester A.R."/>
            <person name="Abbruscato P."/>
            <person name="Gonzalez-Candelas L."/>
            <person name="Gabaldon T."/>
            <person name="Spadaro D."/>
        </authorList>
    </citation>
    <scope>NUCLEOTIDE SEQUENCE [LARGE SCALE GENOMIC DNA]</scope>
    <source>
        <strain evidence="8 9">PG3</strain>
    </source>
</reference>
<evidence type="ECO:0000256" key="2">
    <source>
        <dbReference type="ARBA" id="ARBA00005263"/>
    </source>
</evidence>
<gene>
    <name evidence="8" type="ORF">PGRI_017950</name>
</gene>
<dbReference type="Pfam" id="PF01086">
    <property type="entry name" value="Clathrin_lg_ch"/>
    <property type="match status" value="1"/>
</dbReference>
<feature type="compositionally biased region" description="Polar residues" evidence="7">
    <location>
        <begin position="22"/>
        <end position="31"/>
    </location>
</feature>
<dbReference type="PANTHER" id="PTHR10639">
    <property type="entry name" value="CLATHRIN LIGHT CHAIN"/>
    <property type="match status" value="1"/>
</dbReference>
<comment type="subcellular location">
    <subcellularLocation>
        <location evidence="1 6">Cytoplasmic vesicle membrane</location>
        <topology evidence="1 6">Peripheral membrane protein</topology>
        <orientation evidence="1 6">Cytoplasmic side</orientation>
    </subcellularLocation>
    <subcellularLocation>
        <location evidence="6">Membrane</location>
        <location evidence="6">Coated pit</location>
        <topology evidence="6">Peripheral membrane protein</topology>
        <orientation evidence="6">Cytoplasmic side</orientation>
    </subcellularLocation>
    <text evidence="6">Cytoplasmic face of coated pits and vesicles.</text>
</comment>
<keyword evidence="4 6" id="KW-0168">Coated pit</keyword>
<evidence type="ECO:0000256" key="6">
    <source>
        <dbReference type="RuleBase" id="RU363137"/>
    </source>
</evidence>
<dbReference type="InterPro" id="IPR000996">
    <property type="entry name" value="Clathrin_L-chain"/>
</dbReference>
<comment type="function">
    <text evidence="6">Clathrin is the major protein of the polyhedral coat of coated pits and vesicles.</text>
</comment>
<evidence type="ECO:0000256" key="1">
    <source>
        <dbReference type="ARBA" id="ARBA00004180"/>
    </source>
</evidence>
<sequence>MDKLTAPEAAEQRGSEPAPATPVNTTTSYNHQLPGPLTSPNDHLLDLNFFIESYNSQRQSIPSMADRFPSLEDFSEGQTEVADVQSTTDDDFLARERAALGEDADLFATSQDHVAGRQNVIADDLLGAGDEPVEEIGQFESSFPSVATQNQNERVAPGGTITGSGSPFPRTGYQSAQEPEDEGDAVREWREKRDAEIARRAEVSSEKKAATVKKAQEDIDDFYVSYNNKADKNRSHARAEAEQFLANREDTSAGGTSWERIAKLVDVSGKGSAGGASGSGKERFRELLIDLRKDQEAPGASGI</sequence>
<organism evidence="8 9">
    <name type="scientific">Penicillium patulum</name>
    <name type="common">Penicillium griseofulvum</name>
    <dbReference type="NCBI Taxonomy" id="5078"/>
    <lineage>
        <taxon>Eukaryota</taxon>
        <taxon>Fungi</taxon>
        <taxon>Dikarya</taxon>
        <taxon>Ascomycota</taxon>
        <taxon>Pezizomycotina</taxon>
        <taxon>Eurotiomycetes</taxon>
        <taxon>Eurotiomycetidae</taxon>
        <taxon>Eurotiales</taxon>
        <taxon>Aspergillaceae</taxon>
        <taxon>Penicillium</taxon>
    </lineage>
</organism>
<dbReference type="GO" id="GO:0072583">
    <property type="term" value="P:clathrin-dependent endocytosis"/>
    <property type="evidence" value="ECO:0007669"/>
    <property type="project" value="TreeGrafter"/>
</dbReference>
<evidence type="ECO:0000256" key="4">
    <source>
        <dbReference type="ARBA" id="ARBA00023176"/>
    </source>
</evidence>
<comment type="caution">
    <text evidence="8">The sequence shown here is derived from an EMBL/GenBank/DDBJ whole genome shotgun (WGS) entry which is preliminary data.</text>
</comment>
<dbReference type="GO" id="GO:0032050">
    <property type="term" value="F:clathrin heavy chain binding"/>
    <property type="evidence" value="ECO:0007669"/>
    <property type="project" value="TreeGrafter"/>
</dbReference>
<dbReference type="GO" id="GO:0006886">
    <property type="term" value="P:intracellular protein transport"/>
    <property type="evidence" value="ECO:0007669"/>
    <property type="project" value="InterPro"/>
</dbReference>
<dbReference type="EMBL" id="LHQR01000065">
    <property type="protein sequence ID" value="KXG47925.1"/>
    <property type="molecule type" value="Genomic_DNA"/>
</dbReference>
<protein>
    <recommendedName>
        <fullName evidence="6">Clathrin light chain</fullName>
    </recommendedName>
</protein>
<accession>A0A135LG53</accession>
<comment type="similarity">
    <text evidence="2 6">Belongs to the clathrin light chain family.</text>
</comment>
<dbReference type="GO" id="GO:0030132">
    <property type="term" value="C:clathrin coat of coated pit"/>
    <property type="evidence" value="ECO:0007669"/>
    <property type="project" value="InterPro"/>
</dbReference>
<keyword evidence="3 6" id="KW-0472">Membrane</keyword>
<evidence type="ECO:0000256" key="3">
    <source>
        <dbReference type="ARBA" id="ARBA00023136"/>
    </source>
</evidence>
<dbReference type="Proteomes" id="UP000070168">
    <property type="component" value="Unassembled WGS sequence"/>
</dbReference>
<feature type="compositionally biased region" description="Basic and acidic residues" evidence="7">
    <location>
        <begin position="1"/>
        <end position="14"/>
    </location>
</feature>
<proteinExistence type="inferred from homology"/>
<dbReference type="AlphaFoldDB" id="A0A135LG53"/>
<dbReference type="PANTHER" id="PTHR10639:SF7">
    <property type="entry name" value="CLATHRIN LIGHT CHAIN"/>
    <property type="match status" value="1"/>
</dbReference>
<keyword evidence="5 6" id="KW-0968">Cytoplasmic vesicle</keyword>
<feature type="region of interest" description="Disordered" evidence="7">
    <location>
        <begin position="1"/>
        <end position="39"/>
    </location>
</feature>